<organism evidence="1 2">
    <name type="scientific">Sphingomonas kaistensis</name>
    <dbReference type="NCBI Taxonomy" id="298708"/>
    <lineage>
        <taxon>Bacteria</taxon>
        <taxon>Pseudomonadati</taxon>
        <taxon>Pseudomonadota</taxon>
        <taxon>Alphaproteobacteria</taxon>
        <taxon>Sphingomonadales</taxon>
        <taxon>Sphingomonadaceae</taxon>
        <taxon>Sphingomonas</taxon>
    </lineage>
</organism>
<gene>
    <name evidence="1" type="ORF">GGQ97_002656</name>
</gene>
<keyword evidence="2" id="KW-1185">Reference proteome</keyword>
<dbReference type="RefSeq" id="WP_168070343.1">
    <property type="nucleotide sequence ID" value="NZ_JAATJC010000001.1"/>
</dbReference>
<evidence type="ECO:0000313" key="1">
    <source>
        <dbReference type="EMBL" id="NJC06863.1"/>
    </source>
</evidence>
<proteinExistence type="predicted"/>
<name>A0A7X6BHD9_9SPHN</name>
<evidence type="ECO:0000313" key="2">
    <source>
        <dbReference type="Proteomes" id="UP000558192"/>
    </source>
</evidence>
<accession>A0A7X6BHD9</accession>
<sequence>MTDLSLIALTGALVLAGLLVAGMFASRAWSGWLEVRKLELATGRPQADEPVAPAGASGTDRIELADLKARIRKLEAIASGIDL</sequence>
<dbReference type="EMBL" id="JAATJC010000001">
    <property type="protein sequence ID" value="NJC06863.1"/>
    <property type="molecule type" value="Genomic_DNA"/>
</dbReference>
<protein>
    <submittedName>
        <fullName evidence="1">Uncharacterized protein</fullName>
    </submittedName>
</protein>
<dbReference type="AlphaFoldDB" id="A0A7X6BHD9"/>
<reference evidence="1 2" key="1">
    <citation type="submission" date="2020-03" db="EMBL/GenBank/DDBJ databases">
        <title>Genomic Encyclopedia of Type Strains, Phase IV (KMG-IV): sequencing the most valuable type-strain genomes for metagenomic binning, comparative biology and taxonomic classification.</title>
        <authorList>
            <person name="Goeker M."/>
        </authorList>
    </citation>
    <scope>NUCLEOTIDE SEQUENCE [LARGE SCALE GENOMIC DNA]</scope>
    <source>
        <strain evidence="1 2">DSM 16846</strain>
    </source>
</reference>
<comment type="caution">
    <text evidence="1">The sequence shown here is derived from an EMBL/GenBank/DDBJ whole genome shotgun (WGS) entry which is preliminary data.</text>
</comment>
<dbReference type="Proteomes" id="UP000558192">
    <property type="component" value="Unassembled WGS sequence"/>
</dbReference>